<comment type="subcellular location">
    <subcellularLocation>
        <location evidence="1">Endomembrane system</location>
    </subcellularLocation>
</comment>
<name>A0A078AU06_STYLE</name>
<gene>
    <name evidence="7" type="primary">Contig493.g543</name>
    <name evidence="7" type="ORF">STYLEM_13789</name>
</gene>
<evidence type="ECO:0000259" key="6">
    <source>
        <dbReference type="PROSITE" id="PS50275"/>
    </source>
</evidence>
<feature type="region of interest" description="Disordered" evidence="4">
    <location>
        <begin position="1007"/>
        <end position="1026"/>
    </location>
</feature>
<dbReference type="AlphaFoldDB" id="A0A078AU06"/>
<reference evidence="7 8" key="1">
    <citation type="submission" date="2014-06" db="EMBL/GenBank/DDBJ databases">
        <authorList>
            <person name="Swart Estienne"/>
        </authorList>
    </citation>
    <scope>NUCLEOTIDE SEQUENCE [LARGE SCALE GENOMIC DNA]</scope>
    <source>
        <strain evidence="7 8">130c</strain>
    </source>
</reference>
<evidence type="ECO:0000256" key="1">
    <source>
        <dbReference type="ARBA" id="ARBA00004308"/>
    </source>
</evidence>
<keyword evidence="5" id="KW-0812">Transmembrane</keyword>
<dbReference type="PANTHER" id="PTHR45738:SF5">
    <property type="entry name" value="POLYPHOSPHOINOSITIDE PHOSPHATASE"/>
    <property type="match status" value="1"/>
</dbReference>
<sequence length="1124" mass="133163">MHTVMEAFVKFQPKTKTLRKFQLIDNYSKSLQELHVIKFHRKEDTENHLTLSEIIYKSKSYFGEDVYQYKQKIKAKKSRRHETVKLAYGILGFIKFLKGYYIIFITDRKKVAKLARHSIYKVKDMKLIPLFRTQQNDKANETEAKYVQTFKEIQISKGFYFSYTYDISHSLQHNTLHQITNDRKTQSRMKLIRRQQSEKINNQDMQFSDNIFHGQQSRKKDQYQWDEKFVWNYFLIKEFMECKLVHCKWILPVSLILIARRSRYMAGPRYLKRGINDEGNVANFVETEQIVYSHNQSFDNKPVMSSYVQIRVQRSKGSNYSATKRHIGELFERYSFPLYCVNLTKMKNQRECLVADEYQYAVKEVINNELPKSLRIRYLHFDMKIRKKETNFPASLVEYAKQFVRKTGMFFCSRNRLSDEVSQITIQRGVIRTNCIDSLDRTNEGQEYIGLYVFMKQLKKMGVVLKVKEIKVIDNPLGQKFKKIFDEMGDAISLQYGGSEAHHSAVNKKKNIFKNAIPELLTSVKRHYANNFLDPMRQNIINLFLGIYIPLENPNQELWTLTDDSKLQKHKMNQRLPIVRGNWWEQFIRKFDPSLPDEFQIDLEKLFQGPKDESDEEGDKNLTSLSKFSNSSGSPYKTPISVKEDDFFKNEDKKSTNQFSRYSSSQIQIDQMISNAHQSLGNSILERQSLRSRVVSSERKVKDKHIKFQSSKSVSALHQYHAPFFGRQSTVTLLEDEEDDDPFYEIYNCHQLTFLESKIQHPINKFDVVDFAKEDVEDMIRSQLKDHVVKDQKLSEDQYKVLYQDTMKPLLTTQDLIDDDEMTTFDLYLKVPKKIRKLGTLDYHTFLRNYPDNIVEQQKWTRFTEPLYDEQDYREFKNKNDVYRDVKNELECYDNYVNFDHTQLPSYQVNRLVNETSELKLKRAQDEIYKLHQDSKQVIQNMMGIQDDQPQQENILSLLSKGKQLQQKYAYDLKRTTDLLSHAYKDYKVEKKKFMQQSQSNIPVIQLNQVPQTTKSQGPQSERRNTNNFTSEVQNIQNQQPFLATNQSKENLLISMTELNVNPHHSQQLPTTGSMVNQESKVNFFEDEPDLDMSRDIRLKEAKEEVKAKKAQKREIIIESYFYN</sequence>
<dbReference type="Pfam" id="PF02383">
    <property type="entry name" value="Syja_N"/>
    <property type="match status" value="1"/>
</dbReference>
<evidence type="ECO:0000256" key="5">
    <source>
        <dbReference type="SAM" id="Phobius"/>
    </source>
</evidence>
<evidence type="ECO:0000256" key="3">
    <source>
        <dbReference type="ARBA" id="ARBA00023136"/>
    </source>
</evidence>
<evidence type="ECO:0000256" key="4">
    <source>
        <dbReference type="SAM" id="MobiDB-lite"/>
    </source>
</evidence>
<dbReference type="OrthoDB" id="405996at2759"/>
<dbReference type="GO" id="GO:0046856">
    <property type="term" value="P:phosphatidylinositol dephosphorylation"/>
    <property type="evidence" value="ECO:0007669"/>
    <property type="project" value="InterPro"/>
</dbReference>
<dbReference type="GO" id="GO:0012505">
    <property type="term" value="C:endomembrane system"/>
    <property type="evidence" value="ECO:0007669"/>
    <property type="project" value="UniProtKB-SubCell"/>
</dbReference>
<feature type="region of interest" description="Disordered" evidence="4">
    <location>
        <begin position="609"/>
        <end position="643"/>
    </location>
</feature>
<organism evidence="7 8">
    <name type="scientific">Stylonychia lemnae</name>
    <name type="common">Ciliate</name>
    <dbReference type="NCBI Taxonomy" id="5949"/>
    <lineage>
        <taxon>Eukaryota</taxon>
        <taxon>Sar</taxon>
        <taxon>Alveolata</taxon>
        <taxon>Ciliophora</taxon>
        <taxon>Intramacronucleata</taxon>
        <taxon>Spirotrichea</taxon>
        <taxon>Stichotrichia</taxon>
        <taxon>Sporadotrichida</taxon>
        <taxon>Oxytrichidae</taxon>
        <taxon>Stylonychinae</taxon>
        <taxon>Stylonychia</taxon>
    </lineage>
</organism>
<evidence type="ECO:0000313" key="7">
    <source>
        <dbReference type="EMBL" id="CDW84722.1"/>
    </source>
</evidence>
<keyword evidence="3 5" id="KW-0472">Membrane</keyword>
<evidence type="ECO:0000313" key="8">
    <source>
        <dbReference type="Proteomes" id="UP000039865"/>
    </source>
</evidence>
<keyword evidence="8" id="KW-1185">Reference proteome</keyword>
<dbReference type="PANTHER" id="PTHR45738">
    <property type="entry name" value="POLYPHOSPHOINOSITIDE PHOSPHATASE"/>
    <property type="match status" value="1"/>
</dbReference>
<accession>A0A078AU06</accession>
<dbReference type="InterPro" id="IPR043573">
    <property type="entry name" value="Fig4-like"/>
</dbReference>
<dbReference type="InterPro" id="IPR002013">
    <property type="entry name" value="SAC_dom"/>
</dbReference>
<dbReference type="EMBL" id="CCKQ01013095">
    <property type="protein sequence ID" value="CDW84722.1"/>
    <property type="molecule type" value="Genomic_DNA"/>
</dbReference>
<dbReference type="PROSITE" id="PS50275">
    <property type="entry name" value="SAC"/>
    <property type="match status" value="1"/>
</dbReference>
<keyword evidence="5" id="KW-1133">Transmembrane helix</keyword>
<feature type="transmembrane region" description="Helical" evidence="5">
    <location>
        <begin position="86"/>
        <end position="104"/>
    </location>
</feature>
<protein>
    <submittedName>
        <fullName evidence="7">Polyphosphoinositide phosphatase</fullName>
    </submittedName>
</protein>
<feature type="compositionally biased region" description="Polar residues" evidence="4">
    <location>
        <begin position="621"/>
        <end position="635"/>
    </location>
</feature>
<keyword evidence="2" id="KW-0378">Hydrolase</keyword>
<feature type="domain" description="SAC" evidence="6">
    <location>
        <begin position="150"/>
        <end position="498"/>
    </location>
</feature>
<dbReference type="Proteomes" id="UP000039865">
    <property type="component" value="Unassembled WGS sequence"/>
</dbReference>
<evidence type="ECO:0000256" key="2">
    <source>
        <dbReference type="ARBA" id="ARBA00022801"/>
    </source>
</evidence>
<proteinExistence type="predicted"/>
<dbReference type="GO" id="GO:0043813">
    <property type="term" value="F:phosphatidylinositol-3,5-bisphosphate 5-phosphatase activity"/>
    <property type="evidence" value="ECO:0007669"/>
    <property type="project" value="InterPro"/>
</dbReference>
<dbReference type="InParanoid" id="A0A078AU06"/>